<feature type="transmembrane region" description="Helical" evidence="1">
    <location>
        <begin position="50"/>
        <end position="70"/>
    </location>
</feature>
<feature type="transmembrane region" description="Helical" evidence="1">
    <location>
        <begin position="144"/>
        <end position="172"/>
    </location>
</feature>
<keyword evidence="1" id="KW-0472">Membrane</keyword>
<reference evidence="2 3" key="1">
    <citation type="journal article" date="2015" name="Nature">
        <title>rRNA introns, odd ribosomes, and small enigmatic genomes across a large radiation of phyla.</title>
        <authorList>
            <person name="Brown C.T."/>
            <person name="Hug L.A."/>
            <person name="Thomas B.C."/>
            <person name="Sharon I."/>
            <person name="Castelle C.J."/>
            <person name="Singh A."/>
            <person name="Wilkins M.J."/>
            <person name="Williams K.H."/>
            <person name="Banfield J.F."/>
        </authorList>
    </citation>
    <scope>NUCLEOTIDE SEQUENCE [LARGE SCALE GENOMIC DNA]</scope>
</reference>
<evidence type="ECO:0000256" key="1">
    <source>
        <dbReference type="SAM" id="Phobius"/>
    </source>
</evidence>
<gene>
    <name evidence="2" type="ORF">UU93_C0027G0004</name>
</gene>
<comment type="caution">
    <text evidence="2">The sequence shown here is derived from an EMBL/GenBank/DDBJ whole genome shotgun (WGS) entry which is preliminary data.</text>
</comment>
<organism evidence="2 3">
    <name type="scientific">Candidatus Amesbacteria bacterium GW2011_GWA2_42_12</name>
    <dbReference type="NCBI Taxonomy" id="1618356"/>
    <lineage>
        <taxon>Bacteria</taxon>
        <taxon>Candidatus Amesiibacteriota</taxon>
    </lineage>
</organism>
<sequence>MKKWFALCRLEIIRSLEWRVETLLWVILDIFPTLVFAVVWFAIFRDKPTIANFSFSQLVGYYLAIQVILAMTENHFDERWVESVRYGKIDQYFIKPMPMPSVILLQSLVRKFMAFLLFLLPFSVVVSVFSSLGYVRVGFIPLPVLLTILLFMIFTFALSFCLTFFVVLASFWIEEANSFGHFRWLVTSIFSGALAPLAFYPKWLQQISKYLPFQYATATPALLISKQQIDQEVFHDLAILVLYVVIFMFLANFFWNKAIRKYTSAGG</sequence>
<protein>
    <recommendedName>
        <fullName evidence="4">ABC-2 type transporter</fullName>
    </recommendedName>
</protein>
<feature type="transmembrane region" description="Helical" evidence="1">
    <location>
        <begin position="23"/>
        <end position="44"/>
    </location>
</feature>
<dbReference type="InterPro" id="IPR010390">
    <property type="entry name" value="ABC-2_transporter-like"/>
</dbReference>
<dbReference type="EMBL" id="LCCN01000027">
    <property type="protein sequence ID" value="KKS30913.1"/>
    <property type="molecule type" value="Genomic_DNA"/>
</dbReference>
<dbReference type="AlphaFoldDB" id="A0A0G1B033"/>
<dbReference type="Pfam" id="PF06182">
    <property type="entry name" value="ABC2_membrane_6"/>
    <property type="match status" value="1"/>
</dbReference>
<dbReference type="STRING" id="1618356.UU93_C0027G0004"/>
<dbReference type="Proteomes" id="UP000034160">
    <property type="component" value="Unassembled WGS sequence"/>
</dbReference>
<feature type="transmembrane region" description="Helical" evidence="1">
    <location>
        <begin position="237"/>
        <end position="255"/>
    </location>
</feature>
<keyword evidence="1" id="KW-0812">Transmembrane</keyword>
<accession>A0A0G1B033</accession>
<evidence type="ECO:0000313" key="3">
    <source>
        <dbReference type="Proteomes" id="UP000034160"/>
    </source>
</evidence>
<feature type="transmembrane region" description="Helical" evidence="1">
    <location>
        <begin position="184"/>
        <end position="203"/>
    </location>
</feature>
<dbReference type="PANTHER" id="PTHR36832:SF1">
    <property type="entry name" value="SLR1174 PROTEIN"/>
    <property type="match status" value="1"/>
</dbReference>
<evidence type="ECO:0000313" key="2">
    <source>
        <dbReference type="EMBL" id="KKS30913.1"/>
    </source>
</evidence>
<feature type="transmembrane region" description="Helical" evidence="1">
    <location>
        <begin position="112"/>
        <end position="132"/>
    </location>
</feature>
<keyword evidence="1" id="KW-1133">Transmembrane helix</keyword>
<evidence type="ECO:0008006" key="4">
    <source>
        <dbReference type="Google" id="ProtNLM"/>
    </source>
</evidence>
<proteinExistence type="predicted"/>
<dbReference type="PANTHER" id="PTHR36832">
    <property type="entry name" value="SLR1174 PROTEIN-RELATED"/>
    <property type="match status" value="1"/>
</dbReference>
<name>A0A0G1B033_9BACT</name>